<keyword evidence="4" id="KW-1185">Reference proteome</keyword>
<reference evidence="3" key="2">
    <citation type="submission" date="2020-09" db="EMBL/GenBank/DDBJ databases">
        <authorList>
            <person name="Sun Q."/>
            <person name="Kim S."/>
        </authorList>
    </citation>
    <scope>NUCLEOTIDE SEQUENCE</scope>
    <source>
        <strain evidence="3">KCTC 22169</strain>
    </source>
</reference>
<accession>A0A918K178</accession>
<protein>
    <recommendedName>
        <fullName evidence="2">Pyridoxamine 5'-phosphate oxidase Alr4036 family FMN-binding domain-containing protein</fullName>
    </recommendedName>
</protein>
<dbReference type="InterPro" id="IPR012349">
    <property type="entry name" value="Split_barrel_FMN-bd"/>
</dbReference>
<feature type="region of interest" description="Disordered" evidence="1">
    <location>
        <begin position="122"/>
        <end position="144"/>
    </location>
</feature>
<evidence type="ECO:0000313" key="3">
    <source>
        <dbReference type="EMBL" id="GGX43597.1"/>
    </source>
</evidence>
<sequence length="191" mass="21634">MITLDDTLSQVWEHLHAGVDDRNHPFRTPVFCTQGQQGPNARTLVLRAVDAENNTLICYSDTRAGKWAEINQRAQAAWVFYDPDNGYQLRAYGQSKCLTEGALVERHWAAQDGVARNNYRSFGGPGRPLDGPTDGVPDSQRNKDVNAGREHFGLIVTRLTELDWLHLAIDRHRRARFVREGGEWQGQWIAP</sequence>
<dbReference type="EMBL" id="BMXR01000002">
    <property type="protein sequence ID" value="GGX43597.1"/>
    <property type="molecule type" value="Genomic_DNA"/>
</dbReference>
<evidence type="ECO:0000259" key="2">
    <source>
        <dbReference type="Pfam" id="PF12766"/>
    </source>
</evidence>
<gene>
    <name evidence="3" type="ORF">GCM10007392_07930</name>
</gene>
<proteinExistence type="predicted"/>
<evidence type="ECO:0000313" key="4">
    <source>
        <dbReference type="Proteomes" id="UP000626148"/>
    </source>
</evidence>
<dbReference type="Pfam" id="PF12766">
    <property type="entry name" value="Pyridox_oxase_2"/>
    <property type="match status" value="1"/>
</dbReference>
<dbReference type="Proteomes" id="UP000626148">
    <property type="component" value="Unassembled WGS sequence"/>
</dbReference>
<name>A0A918K178_9GAMM</name>
<comment type="caution">
    <text evidence="3">The sequence shown here is derived from an EMBL/GenBank/DDBJ whole genome shotgun (WGS) entry which is preliminary data.</text>
</comment>
<reference evidence="3" key="1">
    <citation type="journal article" date="2014" name="Int. J. Syst. Evol. Microbiol.">
        <title>Complete genome sequence of Corynebacterium casei LMG S-19264T (=DSM 44701T), isolated from a smear-ripened cheese.</title>
        <authorList>
            <consortium name="US DOE Joint Genome Institute (JGI-PGF)"/>
            <person name="Walter F."/>
            <person name="Albersmeier A."/>
            <person name="Kalinowski J."/>
            <person name="Ruckert C."/>
        </authorList>
    </citation>
    <scope>NUCLEOTIDE SEQUENCE</scope>
    <source>
        <strain evidence="3">KCTC 22169</strain>
    </source>
</reference>
<evidence type="ECO:0000256" key="1">
    <source>
        <dbReference type="SAM" id="MobiDB-lite"/>
    </source>
</evidence>
<dbReference type="Gene3D" id="2.30.110.10">
    <property type="entry name" value="Electron Transport, Fmn-binding Protein, Chain A"/>
    <property type="match status" value="1"/>
</dbReference>
<dbReference type="RefSeq" id="WP_189607199.1">
    <property type="nucleotide sequence ID" value="NZ_BMXR01000002.1"/>
</dbReference>
<dbReference type="SUPFAM" id="SSF50475">
    <property type="entry name" value="FMN-binding split barrel"/>
    <property type="match status" value="1"/>
</dbReference>
<dbReference type="GO" id="GO:0010181">
    <property type="term" value="F:FMN binding"/>
    <property type="evidence" value="ECO:0007669"/>
    <property type="project" value="InterPro"/>
</dbReference>
<organism evidence="3 4">
    <name type="scientific">Saccharospirillum salsuginis</name>
    <dbReference type="NCBI Taxonomy" id="418750"/>
    <lineage>
        <taxon>Bacteria</taxon>
        <taxon>Pseudomonadati</taxon>
        <taxon>Pseudomonadota</taxon>
        <taxon>Gammaproteobacteria</taxon>
        <taxon>Oceanospirillales</taxon>
        <taxon>Saccharospirillaceae</taxon>
        <taxon>Saccharospirillum</taxon>
    </lineage>
</organism>
<feature type="domain" description="Pyridoxamine 5'-phosphate oxidase Alr4036 family FMN-binding" evidence="2">
    <location>
        <begin position="12"/>
        <end position="98"/>
    </location>
</feature>
<dbReference type="InterPro" id="IPR024624">
    <property type="entry name" value="Pyridox_Oxase_Alr4036_FMN-bd"/>
</dbReference>
<dbReference type="AlphaFoldDB" id="A0A918K178"/>